<gene>
    <name evidence="1" type="ORF">JZO76_08655</name>
</gene>
<comment type="caution">
    <text evidence="1">The sequence shown here is derived from an EMBL/GenBank/DDBJ whole genome shotgun (WGS) entry which is preliminary data.</text>
</comment>
<sequence>MQAKEFVTILATMPKKENYQGLYIEDAFVTAIKIDQKGDFVFIAEKNKAPLTIKDLLIALMTNKSRELYYWQDNHKQKIYGIKEKDAKIIL</sequence>
<keyword evidence="2" id="KW-1185">Reference proteome</keyword>
<reference evidence="1 2" key="1">
    <citation type="submission" date="2021-03" db="EMBL/GenBank/DDBJ databases">
        <title>Enterococcal diversity collection.</title>
        <authorList>
            <person name="Gilmore M.S."/>
            <person name="Schwartzman J."/>
            <person name="Van Tyne D."/>
            <person name="Martin M."/>
            <person name="Earl A.M."/>
            <person name="Manson A.L."/>
            <person name="Straub T."/>
            <person name="Salamzade R."/>
            <person name="Saavedra J."/>
            <person name="Lebreton F."/>
            <person name="Prichula J."/>
            <person name="Schaufler K."/>
            <person name="Gaca A."/>
            <person name="Sgardioli B."/>
            <person name="Wagenaar J."/>
            <person name="Strong T."/>
        </authorList>
    </citation>
    <scope>NUCLEOTIDE SEQUENCE [LARGE SCALE GENOMIC DNA]</scope>
    <source>
        <strain evidence="1 2">MJM12</strain>
    </source>
</reference>
<dbReference type="Proteomes" id="UP000664256">
    <property type="component" value="Unassembled WGS sequence"/>
</dbReference>
<accession>A0ABS3H9Q7</accession>
<protein>
    <submittedName>
        <fullName evidence="1">Uncharacterized protein</fullName>
    </submittedName>
</protein>
<evidence type="ECO:0000313" key="1">
    <source>
        <dbReference type="EMBL" id="MBO0449610.1"/>
    </source>
</evidence>
<proteinExistence type="predicted"/>
<name>A0ABS3H9Q7_9ENTE</name>
<dbReference type="RefSeq" id="WP_206903724.1">
    <property type="nucleotide sequence ID" value="NZ_JAFLVT010000009.1"/>
</dbReference>
<evidence type="ECO:0000313" key="2">
    <source>
        <dbReference type="Proteomes" id="UP000664256"/>
    </source>
</evidence>
<organism evidence="1 2">
    <name type="scientific">Candidatus Enterococcus myersii</name>
    <dbReference type="NCBI Taxonomy" id="2815322"/>
    <lineage>
        <taxon>Bacteria</taxon>
        <taxon>Bacillati</taxon>
        <taxon>Bacillota</taxon>
        <taxon>Bacilli</taxon>
        <taxon>Lactobacillales</taxon>
        <taxon>Enterococcaceae</taxon>
        <taxon>Enterococcus</taxon>
    </lineage>
</organism>
<dbReference type="EMBL" id="JAFLVT010000009">
    <property type="protein sequence ID" value="MBO0449610.1"/>
    <property type="molecule type" value="Genomic_DNA"/>
</dbReference>